<evidence type="ECO:0000313" key="5">
    <source>
        <dbReference type="EMBL" id="AKB34646.1"/>
    </source>
</evidence>
<protein>
    <submittedName>
        <fullName evidence="5">Oligopeptide transport ATP-binding protein OppF</fullName>
    </submittedName>
</protein>
<evidence type="ECO:0000259" key="4">
    <source>
        <dbReference type="PROSITE" id="PS50893"/>
    </source>
</evidence>
<proteinExistence type="predicted"/>
<dbReference type="CDD" id="cd03257">
    <property type="entry name" value="ABC_NikE_OppD_transporters"/>
    <property type="match status" value="1"/>
</dbReference>
<reference evidence="5 6" key="1">
    <citation type="submission" date="2014-07" db="EMBL/GenBank/DDBJ databases">
        <title>Methanogenic archaea and the global carbon cycle.</title>
        <authorList>
            <person name="Henriksen J.R."/>
            <person name="Luke J."/>
            <person name="Reinhart S."/>
            <person name="Benedict M.N."/>
            <person name="Youngblut N.D."/>
            <person name="Metcalf M.E."/>
            <person name="Whitaker R.J."/>
            <person name="Metcalf W.W."/>
        </authorList>
    </citation>
    <scope>NUCLEOTIDE SEQUENCE [LARGE SCALE GENOMIC DNA]</scope>
    <source>
        <strain evidence="5 6">C2J</strain>
    </source>
</reference>
<dbReference type="InterPro" id="IPR027417">
    <property type="entry name" value="P-loop_NTPase"/>
</dbReference>
<sequence>MNENELVRVANVTKEFKSKRLFKDSSSVTALDGVSLSVEKNRILGIIGESGSGKTTLAKLILGLLKPTSGVISFADLKDGNGGLRKPEVQVIFQDPYDSLSHMMTIEEIVAEPYLIKHKNPCSADKVRSVLKSVGLTPVDEYLHKYPRSLSGGQRQRVAIARAIITSPDLVIADEPISMLDASIGVDILNLILEMNEKLGITFIFITHDIAAAAYVCDNIAVMNLGKIVEYGSRKQIIVECQDLYTSSLLSAAGADIIFSENKKRKVELAAKQVC</sequence>
<dbReference type="InterPro" id="IPR050319">
    <property type="entry name" value="ABC_transp_ATP-bind"/>
</dbReference>
<dbReference type="KEGG" id="msj:MSSAC_0056"/>
<dbReference type="SMART" id="SM00382">
    <property type="entry name" value="AAA"/>
    <property type="match status" value="1"/>
</dbReference>
<dbReference type="STRING" id="1434118.MSSAC_0056"/>
<dbReference type="PANTHER" id="PTHR43776:SF8">
    <property type="entry name" value="ABC TRANSPORTER, ATP-BINDING PROTEIN"/>
    <property type="match status" value="1"/>
</dbReference>
<gene>
    <name evidence="5" type="ORF">MSSAC_0056</name>
</gene>
<dbReference type="GeneID" id="24858794"/>
<evidence type="ECO:0000256" key="3">
    <source>
        <dbReference type="ARBA" id="ARBA00022840"/>
    </source>
</evidence>
<dbReference type="Pfam" id="PF00005">
    <property type="entry name" value="ABC_tran"/>
    <property type="match status" value="1"/>
</dbReference>
<feature type="domain" description="ABC transporter" evidence="4">
    <location>
        <begin position="7"/>
        <end position="250"/>
    </location>
</feature>
<dbReference type="AlphaFoldDB" id="A0A0E3LBZ8"/>
<dbReference type="Gene3D" id="3.40.50.300">
    <property type="entry name" value="P-loop containing nucleotide triphosphate hydrolases"/>
    <property type="match status" value="1"/>
</dbReference>
<dbReference type="EMBL" id="CP009508">
    <property type="protein sequence ID" value="AKB34646.1"/>
    <property type="molecule type" value="Genomic_DNA"/>
</dbReference>
<dbReference type="SUPFAM" id="SSF52540">
    <property type="entry name" value="P-loop containing nucleoside triphosphate hydrolases"/>
    <property type="match status" value="1"/>
</dbReference>
<dbReference type="PROSITE" id="PS00211">
    <property type="entry name" value="ABC_TRANSPORTER_1"/>
    <property type="match status" value="1"/>
</dbReference>
<dbReference type="PANTHER" id="PTHR43776">
    <property type="entry name" value="TRANSPORT ATP-BINDING PROTEIN"/>
    <property type="match status" value="1"/>
</dbReference>
<dbReference type="PATRIC" id="fig|1434118.4.peg.73"/>
<keyword evidence="2" id="KW-0547">Nucleotide-binding</keyword>
<keyword evidence="1" id="KW-0813">Transport</keyword>
<dbReference type="InterPro" id="IPR003593">
    <property type="entry name" value="AAA+_ATPase"/>
</dbReference>
<evidence type="ECO:0000256" key="2">
    <source>
        <dbReference type="ARBA" id="ARBA00022741"/>
    </source>
</evidence>
<evidence type="ECO:0000313" key="6">
    <source>
        <dbReference type="Proteomes" id="UP000033123"/>
    </source>
</evidence>
<dbReference type="RefSeq" id="WP_048169020.1">
    <property type="nucleotide sequence ID" value="NZ_CP009508.1"/>
</dbReference>
<accession>A0A0E3LBZ8</accession>
<evidence type="ECO:0000256" key="1">
    <source>
        <dbReference type="ARBA" id="ARBA00022448"/>
    </source>
</evidence>
<dbReference type="GO" id="GO:0055085">
    <property type="term" value="P:transmembrane transport"/>
    <property type="evidence" value="ECO:0007669"/>
    <property type="project" value="UniProtKB-ARBA"/>
</dbReference>
<dbReference type="InterPro" id="IPR017871">
    <property type="entry name" value="ABC_transporter-like_CS"/>
</dbReference>
<keyword evidence="3 5" id="KW-0067">ATP-binding</keyword>
<dbReference type="GO" id="GO:0016887">
    <property type="term" value="F:ATP hydrolysis activity"/>
    <property type="evidence" value="ECO:0007669"/>
    <property type="project" value="InterPro"/>
</dbReference>
<dbReference type="GO" id="GO:0005524">
    <property type="term" value="F:ATP binding"/>
    <property type="evidence" value="ECO:0007669"/>
    <property type="project" value="UniProtKB-KW"/>
</dbReference>
<organism evidence="5 6">
    <name type="scientific">Methanosarcina siciliae C2J</name>
    <dbReference type="NCBI Taxonomy" id="1434118"/>
    <lineage>
        <taxon>Archaea</taxon>
        <taxon>Methanobacteriati</taxon>
        <taxon>Methanobacteriota</taxon>
        <taxon>Stenosarchaea group</taxon>
        <taxon>Methanomicrobia</taxon>
        <taxon>Methanosarcinales</taxon>
        <taxon>Methanosarcinaceae</taxon>
        <taxon>Methanosarcina</taxon>
    </lineage>
</organism>
<dbReference type="Proteomes" id="UP000033123">
    <property type="component" value="Chromosome"/>
</dbReference>
<dbReference type="InterPro" id="IPR003439">
    <property type="entry name" value="ABC_transporter-like_ATP-bd"/>
</dbReference>
<dbReference type="PROSITE" id="PS50893">
    <property type="entry name" value="ABC_TRANSPORTER_2"/>
    <property type="match status" value="1"/>
</dbReference>
<name>A0A0E3LBZ8_9EURY</name>
<dbReference type="HOGENOM" id="CLU_000604_1_23_2"/>